<feature type="region of interest" description="Disordered" evidence="1">
    <location>
        <begin position="19"/>
        <end position="43"/>
    </location>
</feature>
<sequence length="269" mass="28256">MAVGAAALLLAGCGTADSASVPGHLTATDPPPDRDLPTAEGGPALTCGGLTFAALTLRTGGGEIADLAEPVTEALEDLVRRHPMDRPAGLPERDVSLDDWMLLATEGERGTRRVEIATGEWGEDGPGARAMTVSLEERSDGSWQVVGWGNCATLGPALDPKVSWVEVSAPRGGFDRRSSTLSVWVSERQCASARHPDRFLHEPTVVETAESVTISWTSDDVFSSEPPGVAVTCPGNPVVRRTVALAEPLGDRVVLDGSYWPAREVGAPD</sequence>
<evidence type="ECO:0000313" key="3">
    <source>
        <dbReference type="Proteomes" id="UP001240447"/>
    </source>
</evidence>
<dbReference type="EMBL" id="JAUSQM010000001">
    <property type="protein sequence ID" value="MDP9820604.1"/>
    <property type="molecule type" value="Genomic_DNA"/>
</dbReference>
<dbReference type="Proteomes" id="UP001240447">
    <property type="component" value="Unassembled WGS sequence"/>
</dbReference>
<dbReference type="RefSeq" id="WP_068118454.1">
    <property type="nucleotide sequence ID" value="NZ_CCXJ01000139.1"/>
</dbReference>
<protein>
    <recommendedName>
        <fullName evidence="4">Lipoprotein</fullName>
    </recommendedName>
</protein>
<reference evidence="2 3" key="1">
    <citation type="submission" date="2023-07" db="EMBL/GenBank/DDBJ databases">
        <title>Sequencing the genomes of 1000 actinobacteria strains.</title>
        <authorList>
            <person name="Klenk H.-P."/>
        </authorList>
    </citation>
    <scope>NUCLEOTIDE SEQUENCE [LARGE SCALE GENOMIC DNA]</scope>
    <source>
        <strain evidence="2 3">GD13</strain>
    </source>
</reference>
<organism evidence="2 3">
    <name type="scientific">Nocardioides massiliensis</name>
    <dbReference type="NCBI Taxonomy" id="1325935"/>
    <lineage>
        <taxon>Bacteria</taxon>
        <taxon>Bacillati</taxon>
        <taxon>Actinomycetota</taxon>
        <taxon>Actinomycetes</taxon>
        <taxon>Propionibacteriales</taxon>
        <taxon>Nocardioidaceae</taxon>
        <taxon>Nocardioides</taxon>
    </lineage>
</organism>
<name>A0ABT9NK40_9ACTN</name>
<evidence type="ECO:0008006" key="4">
    <source>
        <dbReference type="Google" id="ProtNLM"/>
    </source>
</evidence>
<gene>
    <name evidence="2" type="ORF">J2S59_000413</name>
</gene>
<comment type="caution">
    <text evidence="2">The sequence shown here is derived from an EMBL/GenBank/DDBJ whole genome shotgun (WGS) entry which is preliminary data.</text>
</comment>
<evidence type="ECO:0000313" key="2">
    <source>
        <dbReference type="EMBL" id="MDP9820604.1"/>
    </source>
</evidence>
<evidence type="ECO:0000256" key="1">
    <source>
        <dbReference type="SAM" id="MobiDB-lite"/>
    </source>
</evidence>
<keyword evidence="3" id="KW-1185">Reference proteome</keyword>
<proteinExistence type="predicted"/>
<accession>A0ABT9NK40</accession>